<organism evidence="1">
    <name type="scientific">Rhizophora mucronata</name>
    <name type="common">Asiatic mangrove</name>
    <dbReference type="NCBI Taxonomy" id="61149"/>
    <lineage>
        <taxon>Eukaryota</taxon>
        <taxon>Viridiplantae</taxon>
        <taxon>Streptophyta</taxon>
        <taxon>Embryophyta</taxon>
        <taxon>Tracheophyta</taxon>
        <taxon>Spermatophyta</taxon>
        <taxon>Magnoliopsida</taxon>
        <taxon>eudicotyledons</taxon>
        <taxon>Gunneridae</taxon>
        <taxon>Pentapetalae</taxon>
        <taxon>rosids</taxon>
        <taxon>fabids</taxon>
        <taxon>Malpighiales</taxon>
        <taxon>Rhizophoraceae</taxon>
        <taxon>Rhizophora</taxon>
    </lineage>
</organism>
<dbReference type="EMBL" id="GGEC01027958">
    <property type="protein sequence ID" value="MBX08442.1"/>
    <property type="molecule type" value="Transcribed_RNA"/>
</dbReference>
<name>A0A2P2KRW6_RHIMU</name>
<reference evidence="1" key="1">
    <citation type="submission" date="2018-02" db="EMBL/GenBank/DDBJ databases">
        <title>Rhizophora mucronata_Transcriptome.</title>
        <authorList>
            <person name="Meera S.P."/>
            <person name="Sreeshan A."/>
            <person name="Augustine A."/>
        </authorList>
    </citation>
    <scope>NUCLEOTIDE SEQUENCE</scope>
    <source>
        <tissue evidence="1">Leaf</tissue>
    </source>
</reference>
<sequence length="73" mass="8377">MLENFSTNFHHPPESLNHVSTKIHCSLTHSIYLFIARMDSTKIKSNPIEKLPSRLVKSVDQNAISKTLSKNNW</sequence>
<accession>A0A2P2KRW6</accession>
<proteinExistence type="predicted"/>
<dbReference type="AlphaFoldDB" id="A0A2P2KRW6"/>
<protein>
    <submittedName>
        <fullName evidence="1">Uncharacterized protein</fullName>
    </submittedName>
</protein>
<evidence type="ECO:0000313" key="1">
    <source>
        <dbReference type="EMBL" id="MBX08442.1"/>
    </source>
</evidence>